<dbReference type="Pfam" id="PF14316">
    <property type="entry name" value="DUF4381"/>
    <property type="match status" value="1"/>
</dbReference>
<feature type="transmembrane region" description="Helical" evidence="1">
    <location>
        <begin position="35"/>
        <end position="56"/>
    </location>
</feature>
<evidence type="ECO:0000313" key="3">
    <source>
        <dbReference type="Proteomes" id="UP000236742"/>
    </source>
</evidence>
<accession>A0A1H5VSA7</accession>
<reference evidence="2 3" key="1">
    <citation type="submission" date="2016-10" db="EMBL/GenBank/DDBJ databases">
        <authorList>
            <person name="de Groot N.N."/>
        </authorList>
    </citation>
    <scope>NUCLEOTIDE SEQUENCE [LARGE SCALE GENOMIC DNA]</scope>
    <source>
        <strain evidence="2 3">DSM 23413</strain>
    </source>
</reference>
<keyword evidence="1" id="KW-0812">Transmembrane</keyword>
<evidence type="ECO:0000256" key="1">
    <source>
        <dbReference type="SAM" id="Phobius"/>
    </source>
</evidence>
<keyword evidence="3" id="KW-1185">Reference proteome</keyword>
<protein>
    <recommendedName>
        <fullName evidence="4">DUF4381 domain-containing protein</fullName>
    </recommendedName>
</protein>
<evidence type="ECO:0008006" key="4">
    <source>
        <dbReference type="Google" id="ProtNLM"/>
    </source>
</evidence>
<evidence type="ECO:0000313" key="2">
    <source>
        <dbReference type="EMBL" id="SEF90189.1"/>
    </source>
</evidence>
<keyword evidence="1" id="KW-1133">Transmembrane helix</keyword>
<proteinExistence type="predicted"/>
<dbReference type="AlphaFoldDB" id="A0A1H5VSA7"/>
<dbReference type="Proteomes" id="UP000236742">
    <property type="component" value="Unassembled WGS sequence"/>
</dbReference>
<sequence length="160" mass="17066">MTTPATAPAESLTSLIAQLVPPAEPPPVSMMPQTAGWAVLGAAALAGLGFLAWRMWRTWRANAYRRAALRALGQAGGDPAAIAEILRRAALAAYPRRDVAGLIGEDWLAFLDETGPEAVFAHGPGRVLAIAPYRPVEDGGPALRAIAETWIRRHRREGGR</sequence>
<keyword evidence="1" id="KW-0472">Membrane</keyword>
<name>A0A1H5VSA7_9RHOB</name>
<dbReference type="RefSeq" id="WP_104007883.1">
    <property type="nucleotide sequence ID" value="NZ_FNVD01000006.1"/>
</dbReference>
<dbReference type="OrthoDB" id="283083at2"/>
<organism evidence="2 3">
    <name type="scientific">Jhaorihella thermophila</name>
    <dbReference type="NCBI Taxonomy" id="488547"/>
    <lineage>
        <taxon>Bacteria</taxon>
        <taxon>Pseudomonadati</taxon>
        <taxon>Pseudomonadota</taxon>
        <taxon>Alphaproteobacteria</taxon>
        <taxon>Rhodobacterales</taxon>
        <taxon>Paracoccaceae</taxon>
        <taxon>Jhaorihella</taxon>
    </lineage>
</organism>
<gene>
    <name evidence="2" type="ORF">SAMN05421751_106211</name>
</gene>
<dbReference type="InterPro" id="IPR025489">
    <property type="entry name" value="DUF4381"/>
</dbReference>
<dbReference type="EMBL" id="FNVD01000006">
    <property type="protein sequence ID" value="SEF90189.1"/>
    <property type="molecule type" value="Genomic_DNA"/>
</dbReference>